<name>A0A9X4RQ75_9BACT</name>
<evidence type="ECO:0000313" key="2">
    <source>
        <dbReference type="EMBL" id="MDG4475987.1"/>
    </source>
</evidence>
<organism evidence="2 3">
    <name type="scientific">Thiovibrio frasassiensis</name>
    <dbReference type="NCBI Taxonomy" id="2984131"/>
    <lineage>
        <taxon>Bacteria</taxon>
        <taxon>Pseudomonadati</taxon>
        <taxon>Thermodesulfobacteriota</taxon>
        <taxon>Desulfobulbia</taxon>
        <taxon>Desulfobulbales</taxon>
        <taxon>Thiovibrionaceae</taxon>
        <taxon>Thiovibrio</taxon>
    </lineage>
</organism>
<sequence length="221" mass="24338">MPTDSSTNSNDENRRENFRIDDLLATSVHKIENGVLPVGRIIPVALSESGRLGGGLKSHPSEIDPSFALMLLEANAKLDLLFDFYKLPRYNEEKDLKPSMTQLLLQINTKLDSLLDFHLIARQQDATRVGEVSLSASGIKLTSHEPLLAGDLVEVHILLSMDQPCWVVVGGSVARATPLPEGGNQVAIQFAATSPVIQDTIATYALRKQKEQLMSQRWLEP</sequence>
<evidence type="ECO:0000259" key="1">
    <source>
        <dbReference type="Pfam" id="PF07238"/>
    </source>
</evidence>
<dbReference type="Pfam" id="PF07238">
    <property type="entry name" value="PilZ"/>
    <property type="match status" value="1"/>
</dbReference>
<dbReference type="RefSeq" id="WP_307632957.1">
    <property type="nucleotide sequence ID" value="NZ_JAPHEH010000001.1"/>
</dbReference>
<reference evidence="2" key="1">
    <citation type="journal article" date="2022" name="bioRxiv">
        <title>Thiovibrio frasassiensisgen. nov., sp. nov., an autotrophic, elemental sulfur disproportionating bacterium isolated from sulfidic karst sediment, and proposal of Thiovibrionaceae fam. nov.</title>
        <authorList>
            <person name="Aronson H."/>
            <person name="Thomas C."/>
            <person name="Bhattacharyya M."/>
            <person name="Eckstein S."/>
            <person name="Jensen S."/>
            <person name="Barco R."/>
            <person name="Macalady J."/>
            <person name="Amend J."/>
        </authorList>
    </citation>
    <scope>NUCLEOTIDE SEQUENCE</scope>
    <source>
        <strain evidence="2">RS19-109</strain>
    </source>
</reference>
<comment type="caution">
    <text evidence="2">The sequence shown here is derived from an EMBL/GenBank/DDBJ whole genome shotgun (WGS) entry which is preliminary data.</text>
</comment>
<evidence type="ECO:0000313" key="3">
    <source>
        <dbReference type="Proteomes" id="UP001154240"/>
    </source>
</evidence>
<protein>
    <recommendedName>
        <fullName evidence="1">PilZ domain-containing protein</fullName>
    </recommendedName>
</protein>
<dbReference type="Proteomes" id="UP001154240">
    <property type="component" value="Unassembled WGS sequence"/>
</dbReference>
<dbReference type="InterPro" id="IPR009875">
    <property type="entry name" value="PilZ_domain"/>
</dbReference>
<dbReference type="GO" id="GO:0035438">
    <property type="term" value="F:cyclic-di-GMP binding"/>
    <property type="evidence" value="ECO:0007669"/>
    <property type="project" value="InterPro"/>
</dbReference>
<dbReference type="AlphaFoldDB" id="A0A9X4RQ75"/>
<feature type="domain" description="PilZ" evidence="1">
    <location>
        <begin position="132"/>
        <end position="204"/>
    </location>
</feature>
<keyword evidence="3" id="KW-1185">Reference proteome</keyword>
<reference evidence="2" key="2">
    <citation type="submission" date="2022-10" db="EMBL/GenBank/DDBJ databases">
        <authorList>
            <person name="Aronson H.S."/>
        </authorList>
    </citation>
    <scope>NUCLEOTIDE SEQUENCE</scope>
    <source>
        <strain evidence="2">RS19-109</strain>
    </source>
</reference>
<gene>
    <name evidence="2" type="ORF">OLX77_07430</name>
</gene>
<accession>A0A9X4RQ75</accession>
<proteinExistence type="predicted"/>
<dbReference type="EMBL" id="JAPHEH010000001">
    <property type="protein sequence ID" value="MDG4475987.1"/>
    <property type="molecule type" value="Genomic_DNA"/>
</dbReference>